<evidence type="ECO:0000313" key="1">
    <source>
        <dbReference type="EMBL" id="ENO15615.2"/>
    </source>
</evidence>
<comment type="caution">
    <text evidence="1">The sequence shown here is derived from an EMBL/GenBank/DDBJ whole genome shotgun (WGS) entry which is preliminary data.</text>
</comment>
<dbReference type="STRING" id="626887.J057_09691"/>
<accession>N6VZA2</accession>
<dbReference type="PANTHER" id="PTHR20974:SF0">
    <property type="entry name" value="UPF0585 PROTEIN CG18661"/>
    <property type="match status" value="1"/>
</dbReference>
<organism evidence="1 2">
    <name type="scientific">Marinobacter nanhaiticus D15-8W</name>
    <dbReference type="NCBI Taxonomy" id="626887"/>
    <lineage>
        <taxon>Bacteria</taxon>
        <taxon>Pseudomonadati</taxon>
        <taxon>Pseudomonadota</taxon>
        <taxon>Gammaproteobacteria</taxon>
        <taxon>Pseudomonadales</taxon>
        <taxon>Marinobacteraceae</taxon>
        <taxon>Marinobacter</taxon>
    </lineage>
</organism>
<proteinExistence type="predicted"/>
<dbReference type="SUPFAM" id="SSF53335">
    <property type="entry name" value="S-adenosyl-L-methionine-dependent methyltransferases"/>
    <property type="match status" value="1"/>
</dbReference>
<dbReference type="Pfam" id="PF06080">
    <property type="entry name" value="DUF938"/>
    <property type="match status" value="1"/>
</dbReference>
<dbReference type="EMBL" id="APLQ01000011">
    <property type="protein sequence ID" value="ENO15615.2"/>
    <property type="molecule type" value="Genomic_DNA"/>
</dbReference>
<dbReference type="InterPro" id="IPR010342">
    <property type="entry name" value="DUF938"/>
</dbReference>
<reference evidence="1 2" key="1">
    <citation type="journal article" date="2013" name="Genome Announc.">
        <title>Genome Sequence of the Polycyclic Aromatic Hydrocarbon-Degrading Bacterium Strain Marinobacter nanhaiticus D15-8WT.</title>
        <authorList>
            <person name="Cui Z."/>
            <person name="Gao W."/>
            <person name="Li Q."/>
            <person name="Xu G."/>
            <person name="Zheng L."/>
        </authorList>
    </citation>
    <scope>NUCLEOTIDE SEQUENCE [LARGE SCALE GENOMIC DNA]</scope>
    <source>
        <strain evidence="1 2">D15-8W</strain>
    </source>
</reference>
<dbReference type="PATRIC" id="fig|626887.3.peg.1945"/>
<sequence>MLKPVAEACLRNQQPIAEALAPLLEQPGHWLELGSGTGQHGVFLAQRHPHITWQLTDVAEAQPGLRAWQEDVGLPNLPPPQELDVMQHRPPGERYDGVFTANTVHFVGWPVVEALLTCASNVLETGGWFVVYGPFNRDGQFTSEGNEALDAWLRSRDPSSGIKDDAAVIELAASYGLTFDKDQAMPANNRMLFFRKQGT</sequence>
<dbReference type="CDD" id="cd02440">
    <property type="entry name" value="AdoMet_MTases"/>
    <property type="match status" value="1"/>
</dbReference>
<gene>
    <name evidence="1" type="ORF">J057_09691</name>
</gene>
<dbReference type="PANTHER" id="PTHR20974">
    <property type="entry name" value="UPF0585 PROTEIN CG18661"/>
    <property type="match status" value="1"/>
</dbReference>
<dbReference type="HOGENOM" id="CLU_067698_1_0_6"/>
<dbReference type="InterPro" id="IPR029063">
    <property type="entry name" value="SAM-dependent_MTases_sf"/>
</dbReference>
<keyword evidence="2" id="KW-1185">Reference proteome</keyword>
<evidence type="ECO:0000313" key="2">
    <source>
        <dbReference type="Proteomes" id="UP000013165"/>
    </source>
</evidence>
<dbReference type="OrthoDB" id="5563826at2"/>
<name>N6VZA2_9GAMM</name>
<protein>
    <submittedName>
        <fullName evidence="1">DUF938 domain-containing protein</fullName>
    </submittedName>
</protein>
<dbReference type="Proteomes" id="UP000013165">
    <property type="component" value="Unassembled WGS sequence"/>
</dbReference>
<dbReference type="eggNOG" id="COG0500">
    <property type="taxonomic scope" value="Bacteria"/>
</dbReference>
<dbReference type="Gene3D" id="3.40.50.150">
    <property type="entry name" value="Vaccinia Virus protein VP39"/>
    <property type="match status" value="1"/>
</dbReference>
<dbReference type="AlphaFoldDB" id="N6VZA2"/>